<organism evidence="3 4">
    <name type="scientific">Halteria grandinella</name>
    <dbReference type="NCBI Taxonomy" id="5974"/>
    <lineage>
        <taxon>Eukaryota</taxon>
        <taxon>Sar</taxon>
        <taxon>Alveolata</taxon>
        <taxon>Ciliophora</taxon>
        <taxon>Intramacronucleata</taxon>
        <taxon>Spirotrichea</taxon>
        <taxon>Stichotrichia</taxon>
        <taxon>Sporadotrichida</taxon>
        <taxon>Halteriidae</taxon>
        <taxon>Halteria</taxon>
    </lineage>
</organism>
<evidence type="ECO:0000313" key="4">
    <source>
        <dbReference type="Proteomes" id="UP000785679"/>
    </source>
</evidence>
<dbReference type="EMBL" id="RRYP01023934">
    <property type="protein sequence ID" value="TNV72159.1"/>
    <property type="molecule type" value="Genomic_DNA"/>
</dbReference>
<feature type="transmembrane region" description="Helical" evidence="2">
    <location>
        <begin position="84"/>
        <end position="106"/>
    </location>
</feature>
<evidence type="ECO:0000256" key="1">
    <source>
        <dbReference type="SAM" id="MobiDB-lite"/>
    </source>
</evidence>
<dbReference type="AlphaFoldDB" id="A0A8J8NC73"/>
<feature type="region of interest" description="Disordered" evidence="1">
    <location>
        <begin position="46"/>
        <end position="78"/>
    </location>
</feature>
<dbReference type="Proteomes" id="UP000785679">
    <property type="component" value="Unassembled WGS sequence"/>
</dbReference>
<proteinExistence type="predicted"/>
<keyword evidence="2" id="KW-0472">Membrane</keyword>
<accession>A0A8J8NC73</accession>
<comment type="caution">
    <text evidence="3">The sequence shown here is derived from an EMBL/GenBank/DDBJ whole genome shotgun (WGS) entry which is preliminary data.</text>
</comment>
<protein>
    <submittedName>
        <fullName evidence="3">Uncharacterized protein</fullName>
    </submittedName>
</protein>
<sequence>MRQLQLQISSCKNLNQILFQICPFDLRTISNPYIIDHIHPNRKAAVSSCKRPQQKPPTLKGPAQEFTRVPKPGRKMFRQRQKQARPVLVLLIAAGGQHIGIIINTIKGS</sequence>
<gene>
    <name evidence="3" type="ORF">FGO68_gene15171</name>
</gene>
<keyword evidence="2" id="KW-0812">Transmembrane</keyword>
<keyword evidence="4" id="KW-1185">Reference proteome</keyword>
<evidence type="ECO:0000313" key="3">
    <source>
        <dbReference type="EMBL" id="TNV72159.1"/>
    </source>
</evidence>
<keyword evidence="2" id="KW-1133">Transmembrane helix</keyword>
<reference evidence="3" key="1">
    <citation type="submission" date="2019-06" db="EMBL/GenBank/DDBJ databases">
        <authorList>
            <person name="Zheng W."/>
        </authorList>
    </citation>
    <scope>NUCLEOTIDE SEQUENCE</scope>
    <source>
        <strain evidence="3">QDHG01</strain>
    </source>
</reference>
<evidence type="ECO:0000256" key="2">
    <source>
        <dbReference type="SAM" id="Phobius"/>
    </source>
</evidence>
<name>A0A8J8NC73_HALGN</name>